<feature type="transmembrane region" description="Helical" evidence="8">
    <location>
        <begin position="6"/>
        <end position="24"/>
    </location>
</feature>
<dbReference type="Gene3D" id="1.10.287.3510">
    <property type="match status" value="1"/>
</dbReference>
<reference evidence="9 10" key="1">
    <citation type="journal article" date="2014" name="Appl. Environ. Microbiol.">
        <title>Genomic features of a bumble bee symbiont reflect its host environment.</title>
        <authorList>
            <person name="Martinson V.G."/>
            <person name="Magoc T."/>
            <person name="Koch H."/>
            <person name="Salzberg S.L."/>
            <person name="Moran N.A."/>
        </authorList>
    </citation>
    <scope>NUCLEOTIDE SEQUENCE [LARGE SCALE GENOMIC DNA]</scope>
    <source>
        <strain evidence="9 10">Bimp</strain>
    </source>
</reference>
<evidence type="ECO:0000256" key="4">
    <source>
        <dbReference type="ARBA" id="ARBA00022692"/>
    </source>
</evidence>
<dbReference type="EMBL" id="AWGA01000070">
    <property type="protein sequence ID" value="TEA26634.1"/>
    <property type="molecule type" value="Genomic_DNA"/>
</dbReference>
<keyword evidence="9" id="KW-0560">Oxidoreductase</keyword>
<dbReference type="PANTHER" id="PTHR11434">
    <property type="entry name" value="NADH-UBIQUINONE OXIDOREDUCTASE SUBUNIT ND4L"/>
    <property type="match status" value="1"/>
</dbReference>
<name>A0AB94IB52_9GAMM</name>
<evidence type="ECO:0000313" key="9">
    <source>
        <dbReference type="EMBL" id="TEA26634.1"/>
    </source>
</evidence>
<sequence>MIPLMHSLMLASALFIIGLLGVMIRRNLLFVLLSIMIMMNGAIVAFIAADHHWQQLDGQIMSLLAIITTLAQACVGLALLLQFYHRRKTLNIDLLSEMKG</sequence>
<comment type="subunit">
    <text evidence="8">NDH-1 is composed of 14 different subunits. Subunits NuoA, H, J, K, L, M, N constitute the membrane sector of the complex.</text>
</comment>
<protein>
    <recommendedName>
        <fullName evidence="8">NADH-quinone oxidoreductase subunit K</fullName>
        <ecNumber evidence="8">7.1.1.-</ecNumber>
    </recommendedName>
    <alternativeName>
        <fullName evidence="8">NADH dehydrogenase I subunit K</fullName>
    </alternativeName>
    <alternativeName>
        <fullName evidence="8">NDH-1 subunit K</fullName>
    </alternativeName>
</protein>
<dbReference type="NCBIfam" id="NF004320">
    <property type="entry name" value="PRK05715.1-2"/>
    <property type="match status" value="1"/>
</dbReference>
<dbReference type="Pfam" id="PF00420">
    <property type="entry name" value="Oxidored_q2"/>
    <property type="match status" value="1"/>
</dbReference>
<keyword evidence="8" id="KW-1003">Cell membrane</keyword>
<dbReference type="AlphaFoldDB" id="A0AB94IB52"/>
<dbReference type="InterPro" id="IPR039428">
    <property type="entry name" value="NUOK/Mnh_C1-like"/>
</dbReference>
<keyword evidence="6 8" id="KW-1133">Transmembrane helix</keyword>
<evidence type="ECO:0000256" key="3">
    <source>
        <dbReference type="ARBA" id="ARBA00022448"/>
    </source>
</evidence>
<keyword evidence="10" id="KW-1185">Reference proteome</keyword>
<comment type="function">
    <text evidence="8">NDH-1 shuttles electrons from NADH, via FMN and iron-sulfur (Fe-S) centers, to quinones in the respiratory chain. The immediate electron acceptor for the enzyme in this species is believed to be ubiquinone. Couples the redox reaction to proton translocation (for every two electrons transferred, four hydrogen ions are translocated across the cytoplasmic membrane), and thus conserves the redox energy in a proton gradient.</text>
</comment>
<comment type="caution">
    <text evidence="9">The sequence shown here is derived from an EMBL/GenBank/DDBJ whole genome shotgun (WGS) entry which is preliminary data.</text>
</comment>
<gene>
    <name evidence="8 9" type="primary">nuoK</name>
    <name evidence="9" type="ORF">O970_07825</name>
</gene>
<dbReference type="GO" id="GO:0030964">
    <property type="term" value="C:NADH dehydrogenase complex"/>
    <property type="evidence" value="ECO:0007669"/>
    <property type="project" value="TreeGrafter"/>
</dbReference>
<keyword evidence="4 8" id="KW-0812">Transmembrane</keyword>
<feature type="transmembrane region" description="Helical" evidence="8">
    <location>
        <begin position="60"/>
        <end position="81"/>
    </location>
</feature>
<keyword evidence="5 8" id="KW-0874">Quinone</keyword>
<proteinExistence type="inferred from homology"/>
<evidence type="ECO:0000256" key="1">
    <source>
        <dbReference type="ARBA" id="ARBA00004141"/>
    </source>
</evidence>
<dbReference type="GO" id="GO:0042773">
    <property type="term" value="P:ATP synthesis coupled electron transport"/>
    <property type="evidence" value="ECO:0007669"/>
    <property type="project" value="InterPro"/>
</dbReference>
<evidence type="ECO:0000256" key="6">
    <source>
        <dbReference type="ARBA" id="ARBA00022989"/>
    </source>
</evidence>
<keyword evidence="7 8" id="KW-0472">Membrane</keyword>
<comment type="subcellular location">
    <subcellularLocation>
        <location evidence="8">Cell membrane</location>
        <topology evidence="8">Multi-pass membrane protein</topology>
    </subcellularLocation>
    <subcellularLocation>
        <location evidence="1">Membrane</location>
        <topology evidence="1">Multi-pass membrane protein</topology>
    </subcellularLocation>
</comment>
<comment type="catalytic activity">
    <reaction evidence="8">
        <text>a quinone + NADH + 5 H(+)(in) = a quinol + NAD(+) + 4 H(+)(out)</text>
        <dbReference type="Rhea" id="RHEA:57888"/>
        <dbReference type="ChEBI" id="CHEBI:15378"/>
        <dbReference type="ChEBI" id="CHEBI:24646"/>
        <dbReference type="ChEBI" id="CHEBI:57540"/>
        <dbReference type="ChEBI" id="CHEBI:57945"/>
        <dbReference type="ChEBI" id="CHEBI:132124"/>
    </reaction>
</comment>
<dbReference type="InterPro" id="IPR001133">
    <property type="entry name" value="NADH_UbQ_OxRdtase_chain4L/K"/>
</dbReference>
<dbReference type="HAMAP" id="MF_01456">
    <property type="entry name" value="NDH1_NuoK"/>
    <property type="match status" value="1"/>
</dbReference>
<dbReference type="NCBIfam" id="NF004319">
    <property type="entry name" value="PRK05715.1-1"/>
    <property type="match status" value="1"/>
</dbReference>
<organism evidence="9 10">
    <name type="scientific">Candidatus Schmidhempelia bombi str. Bimp</name>
    <dbReference type="NCBI Taxonomy" id="1387197"/>
    <lineage>
        <taxon>Bacteria</taxon>
        <taxon>Pseudomonadati</taxon>
        <taxon>Pseudomonadota</taxon>
        <taxon>Gammaproteobacteria</taxon>
        <taxon>Orbales</taxon>
        <taxon>Orbaceae</taxon>
        <taxon>Candidatus Schmidhempelia</taxon>
    </lineage>
</organism>
<dbReference type="PANTHER" id="PTHR11434:SF16">
    <property type="entry name" value="NADH-UBIQUINONE OXIDOREDUCTASE CHAIN 4L"/>
    <property type="match status" value="1"/>
</dbReference>
<keyword evidence="8" id="KW-1278">Translocase</keyword>
<evidence type="ECO:0000256" key="5">
    <source>
        <dbReference type="ARBA" id="ARBA00022719"/>
    </source>
</evidence>
<feature type="transmembrane region" description="Helical" evidence="8">
    <location>
        <begin position="29"/>
        <end position="48"/>
    </location>
</feature>
<evidence type="ECO:0000256" key="8">
    <source>
        <dbReference type="HAMAP-Rule" id="MF_01456"/>
    </source>
</evidence>
<dbReference type="GO" id="GO:0050136">
    <property type="term" value="F:NADH dehydrogenase (quinone) (non-electrogenic) activity"/>
    <property type="evidence" value="ECO:0007669"/>
    <property type="project" value="UniProtKB-UniRule"/>
</dbReference>
<dbReference type="Proteomes" id="UP000506160">
    <property type="component" value="Unassembled WGS sequence"/>
</dbReference>
<comment type="similarity">
    <text evidence="2 8">Belongs to the complex I subunit 4L family.</text>
</comment>
<evidence type="ECO:0000256" key="7">
    <source>
        <dbReference type="ARBA" id="ARBA00023136"/>
    </source>
</evidence>
<dbReference type="EC" id="7.1.1.-" evidence="8"/>
<evidence type="ECO:0000256" key="2">
    <source>
        <dbReference type="ARBA" id="ARBA00010519"/>
    </source>
</evidence>
<keyword evidence="8" id="KW-0520">NAD</keyword>
<keyword evidence="8" id="KW-0830">Ubiquinone</keyword>
<dbReference type="RefSeq" id="WP_024496561.1">
    <property type="nucleotide sequence ID" value="NZ_AWGA01000070.1"/>
</dbReference>
<keyword evidence="3 8" id="KW-0813">Transport</keyword>
<dbReference type="GO" id="GO:0048038">
    <property type="term" value="F:quinone binding"/>
    <property type="evidence" value="ECO:0007669"/>
    <property type="project" value="UniProtKB-KW"/>
</dbReference>
<accession>A0AB94IB52</accession>
<dbReference type="GO" id="GO:0005886">
    <property type="term" value="C:plasma membrane"/>
    <property type="evidence" value="ECO:0007669"/>
    <property type="project" value="UniProtKB-SubCell"/>
</dbReference>
<evidence type="ECO:0000313" key="10">
    <source>
        <dbReference type="Proteomes" id="UP000506160"/>
    </source>
</evidence>